<dbReference type="PANTHER" id="PTHR31566:SF0">
    <property type="entry name" value="CYTOCHROME C BIOGENESIS PROTEIN CCS1, CHLOROPLASTIC"/>
    <property type="match status" value="1"/>
</dbReference>
<evidence type="ECO:0000259" key="8">
    <source>
        <dbReference type="Pfam" id="PF05140"/>
    </source>
</evidence>
<dbReference type="Pfam" id="PF05140">
    <property type="entry name" value="ResB"/>
    <property type="match status" value="1"/>
</dbReference>
<dbReference type="PATRIC" id="fig|66876.3.peg.4407"/>
<dbReference type="PANTHER" id="PTHR31566">
    <property type="entry name" value="CYTOCHROME C BIOGENESIS PROTEIN CCS1, CHLOROPLASTIC"/>
    <property type="match status" value="1"/>
</dbReference>
<dbReference type="AlphaFoldDB" id="A0A0N0GYY9"/>
<feature type="region of interest" description="Disordered" evidence="6">
    <location>
        <begin position="1"/>
        <end position="38"/>
    </location>
</feature>
<dbReference type="InterPro" id="IPR007816">
    <property type="entry name" value="ResB-like_domain"/>
</dbReference>
<evidence type="ECO:0000256" key="2">
    <source>
        <dbReference type="ARBA" id="ARBA00022692"/>
    </source>
</evidence>
<dbReference type="RefSeq" id="WP_053925010.1">
    <property type="nucleotide sequence ID" value="NZ_LGKG01000141.1"/>
</dbReference>
<feature type="transmembrane region" description="Helical" evidence="7">
    <location>
        <begin position="63"/>
        <end position="81"/>
    </location>
</feature>
<keyword evidence="2 7" id="KW-0812">Transmembrane</keyword>
<feature type="transmembrane region" description="Helical" evidence="7">
    <location>
        <begin position="209"/>
        <end position="228"/>
    </location>
</feature>
<evidence type="ECO:0000256" key="6">
    <source>
        <dbReference type="SAM" id="MobiDB-lite"/>
    </source>
</evidence>
<accession>A0A0N0GYY9</accession>
<dbReference type="GO" id="GO:0016020">
    <property type="term" value="C:membrane"/>
    <property type="evidence" value="ECO:0007669"/>
    <property type="project" value="UniProtKB-SubCell"/>
</dbReference>
<evidence type="ECO:0000313" key="10">
    <source>
        <dbReference type="Proteomes" id="UP000037982"/>
    </source>
</evidence>
<feature type="domain" description="ResB-like" evidence="8">
    <location>
        <begin position="61"/>
        <end position="566"/>
    </location>
</feature>
<evidence type="ECO:0000256" key="4">
    <source>
        <dbReference type="ARBA" id="ARBA00022989"/>
    </source>
</evidence>
<protein>
    <submittedName>
        <fullName evidence="9">Cytochrome C biogenesis protein</fullName>
    </submittedName>
</protein>
<name>A0A0N0GYY9_9ACTN</name>
<keyword evidence="3" id="KW-0201">Cytochrome c-type biogenesis</keyword>
<keyword evidence="10" id="KW-1185">Reference proteome</keyword>
<organism evidence="9 10">
    <name type="scientific">Streptomyces chattanoogensis</name>
    <dbReference type="NCBI Taxonomy" id="66876"/>
    <lineage>
        <taxon>Bacteria</taxon>
        <taxon>Bacillati</taxon>
        <taxon>Actinomycetota</taxon>
        <taxon>Actinomycetes</taxon>
        <taxon>Kitasatosporales</taxon>
        <taxon>Streptomycetaceae</taxon>
        <taxon>Streptomyces</taxon>
    </lineage>
</organism>
<evidence type="ECO:0000256" key="7">
    <source>
        <dbReference type="SAM" id="Phobius"/>
    </source>
</evidence>
<sequence length="623" mass="67643">MSTKTGIPRDPETGTPDAPDAGSDLGTAGSQLSTAPKEDIGLPSLGPLGWARWFWRQLTSMRVALLLLFLLSIGAIPGSLIPQTGIDPVKVEQFKAEHDTLGAVYDKLGMFHVYSSVWFSAIYLLLFISLIGCIVPRSWQFVGQLRGRPPAAPRRLTRLPAYTTWRTEAEPEAVLEAAQRMLKKRRFRAHRTGTAVAAEKGYLREVGNLVFHVALIVMLVAFAVGSLWKSEGGKLITEGDGFANSLVQYDDFTSGPFFDTDTMEPFGFTLKRFEATYERTGPQKGTPRVFRAHITYFNGADGKEHKTAIEVNTPLDIAGNKVYLLSHGYSPVVTVKDGRGKVVYHGAVPFLPQDPKNFTSTGVVKVPGAQTKDGKRNQLGFNGLFVPTFGGKNSGSMFSQFPALDFPVLAVNAWHGDLGVDSGLPQNVYQLDTKRMKQYKDAKGNIFKKMLMPKDRLERQAAQHTGIKGGLTKKDVEDDSTMRLPDGQGSITFEGIRSWASFKISHQSGNELALTGAVFALAGLAGSLFIQRRRVWVRAERGADGVTVVEMAGLGRSESPRLPDELGDLAVALVPDAPPAPDAEPADETADVSRETASAQRPQDPTEPTDSADPADPSEGARA</sequence>
<evidence type="ECO:0000256" key="1">
    <source>
        <dbReference type="ARBA" id="ARBA00004141"/>
    </source>
</evidence>
<evidence type="ECO:0000313" key="9">
    <source>
        <dbReference type="EMBL" id="KPC62292.1"/>
    </source>
</evidence>
<feature type="region of interest" description="Disordered" evidence="6">
    <location>
        <begin position="570"/>
        <end position="623"/>
    </location>
</feature>
<evidence type="ECO:0000256" key="3">
    <source>
        <dbReference type="ARBA" id="ARBA00022748"/>
    </source>
</evidence>
<gene>
    <name evidence="9" type="ORF">ADL29_20050</name>
</gene>
<proteinExistence type="predicted"/>
<dbReference type="InterPro" id="IPR023494">
    <property type="entry name" value="Cyt_c_bgen_Ccs1/CcsB/ResB"/>
</dbReference>
<feature type="compositionally biased region" description="Polar residues" evidence="6">
    <location>
        <begin position="595"/>
        <end position="609"/>
    </location>
</feature>
<keyword evidence="4 7" id="KW-1133">Transmembrane helix</keyword>
<comment type="subcellular location">
    <subcellularLocation>
        <location evidence="1">Membrane</location>
        <topology evidence="1">Multi-pass membrane protein</topology>
    </subcellularLocation>
</comment>
<dbReference type="GO" id="GO:0017004">
    <property type="term" value="P:cytochrome complex assembly"/>
    <property type="evidence" value="ECO:0007669"/>
    <property type="project" value="UniProtKB-KW"/>
</dbReference>
<dbReference type="Proteomes" id="UP000037982">
    <property type="component" value="Unassembled WGS sequence"/>
</dbReference>
<feature type="transmembrane region" description="Helical" evidence="7">
    <location>
        <begin position="117"/>
        <end position="136"/>
    </location>
</feature>
<comment type="caution">
    <text evidence="9">The sequence shown here is derived from an EMBL/GenBank/DDBJ whole genome shotgun (WGS) entry which is preliminary data.</text>
</comment>
<dbReference type="EMBL" id="LGKG01000141">
    <property type="protein sequence ID" value="KPC62292.1"/>
    <property type="molecule type" value="Genomic_DNA"/>
</dbReference>
<keyword evidence="5 7" id="KW-0472">Membrane</keyword>
<reference evidence="10" key="1">
    <citation type="submission" date="2015-07" db="EMBL/GenBank/DDBJ databases">
        <authorList>
            <person name="Ju K.-S."/>
            <person name="Doroghazi J.R."/>
            <person name="Metcalf W.W."/>
        </authorList>
    </citation>
    <scope>NUCLEOTIDE SEQUENCE [LARGE SCALE GENOMIC DNA]</scope>
    <source>
        <strain evidence="10">NRRL ISP-5002</strain>
    </source>
</reference>
<evidence type="ECO:0000256" key="5">
    <source>
        <dbReference type="ARBA" id="ARBA00023136"/>
    </source>
</evidence>